<protein>
    <submittedName>
        <fullName evidence="3">ABC transporter substrate-binding protein</fullName>
    </submittedName>
</protein>
<dbReference type="Gene3D" id="3.40.190.10">
    <property type="entry name" value="Periplasmic binding protein-like II"/>
    <property type="match status" value="2"/>
</dbReference>
<evidence type="ECO:0000313" key="4">
    <source>
        <dbReference type="Proteomes" id="UP001069802"/>
    </source>
</evidence>
<keyword evidence="1 2" id="KW-0732">Signal</keyword>
<organism evidence="3 4">
    <name type="scientific">Kiloniella laminariae</name>
    <dbReference type="NCBI Taxonomy" id="454162"/>
    <lineage>
        <taxon>Bacteria</taxon>
        <taxon>Pseudomonadati</taxon>
        <taxon>Pseudomonadota</taxon>
        <taxon>Alphaproteobacteria</taxon>
        <taxon>Rhodospirillales</taxon>
        <taxon>Kiloniellaceae</taxon>
        <taxon>Kiloniella</taxon>
    </lineage>
</organism>
<dbReference type="SUPFAM" id="SSF53850">
    <property type="entry name" value="Periplasmic binding protein-like II"/>
    <property type="match status" value="1"/>
</dbReference>
<feature type="signal peptide" evidence="2">
    <location>
        <begin position="1"/>
        <end position="24"/>
    </location>
</feature>
<gene>
    <name evidence="3" type="ORF">O4H49_05540</name>
</gene>
<dbReference type="Pfam" id="PF13531">
    <property type="entry name" value="SBP_bac_11"/>
    <property type="match status" value="1"/>
</dbReference>
<name>A0ABT4LGL1_9PROT</name>
<evidence type="ECO:0000256" key="2">
    <source>
        <dbReference type="SAM" id="SignalP"/>
    </source>
</evidence>
<dbReference type="PANTHER" id="PTHR30006">
    <property type="entry name" value="THIAMINE-BINDING PERIPLASMIC PROTEIN-RELATED"/>
    <property type="match status" value="1"/>
</dbReference>
<comment type="caution">
    <text evidence="3">The sequence shown here is derived from an EMBL/GenBank/DDBJ whole genome shotgun (WGS) entry which is preliminary data.</text>
</comment>
<evidence type="ECO:0000256" key="1">
    <source>
        <dbReference type="ARBA" id="ARBA00022729"/>
    </source>
</evidence>
<accession>A0ABT4LGL1</accession>
<dbReference type="RefSeq" id="WP_269422439.1">
    <property type="nucleotide sequence ID" value="NZ_JAPWGY010000002.1"/>
</dbReference>
<keyword evidence="4" id="KW-1185">Reference proteome</keyword>
<dbReference type="Proteomes" id="UP001069802">
    <property type="component" value="Unassembled WGS sequence"/>
</dbReference>
<sequence length="365" mass="40396">MKHLRKLFVLLIIIAGSLPTQVNAKVFSFPATNQSSNNTASAPAEIIIYSSTDVDIFQGVIEDFQSTLPGISVTYHELQSLELYERIQEESNAGQKTADLAISSAMDLQMKLANDGFAQPVDLSSAQNMPSWSIWRNEAFGVTFEPSVIIYNKKYFTPQTLPRNRTELLNFLEKRPADLFGRIATYDIERSGLGYLFLAVDAEKYSATWDLVRAMGLNGVKLYSSSSAIIENVSSGKFVLGYNVLGSYALSRLESSPDLGILLPEDYTVVFSRIALIPKAAKTSSLGVIFLDYLLSEHGQRVMVETAKLNAIHPDINLPLGQMNLSDTSKNNMIPIKVGPGLLVYLDQAKRGRIIRKWNSTLRGN</sequence>
<proteinExistence type="predicted"/>
<evidence type="ECO:0000313" key="3">
    <source>
        <dbReference type="EMBL" id="MCZ4280228.1"/>
    </source>
</evidence>
<feature type="chain" id="PRO_5047372762" evidence="2">
    <location>
        <begin position="25"/>
        <end position="365"/>
    </location>
</feature>
<dbReference type="EMBL" id="JAPWGY010000002">
    <property type="protein sequence ID" value="MCZ4280228.1"/>
    <property type="molecule type" value="Genomic_DNA"/>
</dbReference>
<reference evidence="3" key="1">
    <citation type="submission" date="2022-12" db="EMBL/GenBank/DDBJ databases">
        <title>Bacterial isolates from different developmental stages of Nematostella vectensis.</title>
        <authorList>
            <person name="Fraune S."/>
        </authorList>
    </citation>
    <scope>NUCLEOTIDE SEQUENCE</scope>
    <source>
        <strain evidence="3">G21630-S1</strain>
    </source>
</reference>
<dbReference type="PANTHER" id="PTHR30006:SF25">
    <property type="entry name" value="PHOSPHOGLYCERATE TRANSPORT REGULATORY PROTEIN PGTC"/>
    <property type="match status" value="1"/>
</dbReference>